<dbReference type="PANTHER" id="PTHR10953">
    <property type="entry name" value="UBIQUITIN-ACTIVATING ENZYME E1"/>
    <property type="match status" value="1"/>
</dbReference>
<dbReference type="InParanoid" id="A0A1X7TX12"/>
<dbReference type="GO" id="GO:0005737">
    <property type="term" value="C:cytoplasm"/>
    <property type="evidence" value="ECO:0007669"/>
    <property type="project" value="TreeGrafter"/>
</dbReference>
<evidence type="ECO:0000256" key="3">
    <source>
        <dbReference type="ARBA" id="ARBA00015407"/>
    </source>
</evidence>
<dbReference type="InterPro" id="IPR000594">
    <property type="entry name" value="ThiF_NAD_FAD-bd"/>
</dbReference>
<dbReference type="EnsemblMetazoa" id="XM_003389522.3">
    <property type="protein sequence ID" value="XP_003389570.1"/>
    <property type="gene ID" value="LOC100639375"/>
</dbReference>
<dbReference type="InterPro" id="IPR035985">
    <property type="entry name" value="Ubiquitin-activating_enz"/>
</dbReference>
<evidence type="ECO:0000256" key="4">
    <source>
        <dbReference type="ARBA" id="ARBA00022786"/>
    </source>
</evidence>
<dbReference type="FunCoup" id="A0A1X7TX12">
    <property type="interactions" value="1034"/>
</dbReference>
<dbReference type="Pfam" id="PF00899">
    <property type="entry name" value="ThiF"/>
    <property type="match status" value="1"/>
</dbReference>
<reference evidence="7" key="2">
    <citation type="submission" date="2017-05" db="UniProtKB">
        <authorList>
            <consortium name="EnsemblMetazoa"/>
        </authorList>
    </citation>
    <scope>IDENTIFICATION</scope>
</reference>
<proteinExistence type="inferred from homology"/>
<dbReference type="eggNOG" id="KOG2016">
    <property type="taxonomic scope" value="Eukaryota"/>
</dbReference>
<dbReference type="CDD" id="cd01493">
    <property type="entry name" value="APPBP1_RUB"/>
    <property type="match status" value="1"/>
</dbReference>
<keyword evidence="4 5" id="KW-0833">Ubl conjugation pathway</keyword>
<evidence type="ECO:0000256" key="2">
    <source>
        <dbReference type="ARBA" id="ARBA00006868"/>
    </source>
</evidence>
<keyword evidence="8" id="KW-1185">Reference proteome</keyword>
<evidence type="ECO:0000313" key="7">
    <source>
        <dbReference type="EnsemblMetazoa" id="Aqu2.1.19995_001"/>
    </source>
</evidence>
<dbReference type="PANTHER" id="PTHR10953:SF29">
    <property type="entry name" value="NEDD8-ACTIVATING ENZYME E1 REGULATORY SUBUNIT"/>
    <property type="match status" value="1"/>
</dbReference>
<evidence type="ECO:0000256" key="1">
    <source>
        <dbReference type="ARBA" id="ARBA00005032"/>
    </source>
</evidence>
<dbReference type="PIRSF" id="PIRSF039099">
    <property type="entry name" value="APP-BP1"/>
    <property type="match status" value="1"/>
</dbReference>
<dbReference type="KEGG" id="aqu:100639375"/>
<sequence length="529" mass="58857">MASDKEKRYDRQLRLWGDDGQAALESAHVCLINASPVGTEILKNLVLPGIGKITIVDDSLVASRDLGESFFLSADSIGTNRGVATATNISELNDSVSINTCSESLTVILQSSSDYFNQFSIIIATEVQSDTLLELAELLWRQHIPLLIARSYGLIGVLRLVTETHEIVQSHPDNYHEDLRLDAPFTDLINITDSVDLESLDNAEHANVPYLLIIYKYLESWKRNHDNRIPANYREKKEFKELVRSGIRTNDDGVPLDEENFQEAIDNVNSVLVPTTVPGAVQDIISHSYCLNVSHLSSNYWLLCSALKEFIANEGSLPVRGSIPDMIASSQRYIDLQRVYQKKSQSDINTFTSYLNQVLVSVGKAPGSIPNKDIKLFCRNSSFLRLVQTRSLSQEYNEPNVDELSNALSDSDSLLSYYILLRAVDLFYNKYKYYPGTTGDSFDSDCAQLKSFLSSLLDEWGLNTSSAESIDDKLTEICRYGGGSVHSIAAYMGGVASQEVIKVITRQYVPINNTYIYSGVNSTSVTVAL</sequence>
<comment type="similarity">
    <text evidence="2 5">Belongs to the ubiquitin-activating E1 family. ULA1 subfamily.</text>
</comment>
<dbReference type="UniPathway" id="UPA00885"/>
<dbReference type="InterPro" id="IPR030667">
    <property type="entry name" value="APP-BP1"/>
</dbReference>
<dbReference type="STRING" id="400682.A0A1X7TX12"/>
<dbReference type="GO" id="GO:0045116">
    <property type="term" value="P:protein neddylation"/>
    <property type="evidence" value="ECO:0007669"/>
    <property type="project" value="UniProtKB-UniRule"/>
</dbReference>
<protein>
    <recommendedName>
        <fullName evidence="3 5">NEDD8-activating enzyme E1 regulatory subunit</fullName>
    </recommendedName>
</protein>
<accession>A0A1X7TX12</accession>
<dbReference type="InterPro" id="IPR045886">
    <property type="entry name" value="ThiF/MoeB/HesA"/>
</dbReference>
<dbReference type="AlphaFoldDB" id="A0A1X7TX12"/>
<comment type="pathway">
    <text evidence="1 5">Protein modification; protein neddylation.</text>
</comment>
<dbReference type="Gene3D" id="3.40.50.720">
    <property type="entry name" value="NAD(P)-binding Rossmann-like Domain"/>
    <property type="match status" value="2"/>
</dbReference>
<evidence type="ECO:0000313" key="8">
    <source>
        <dbReference type="Proteomes" id="UP000007879"/>
    </source>
</evidence>
<dbReference type="OrthoDB" id="1708823at2759"/>
<dbReference type="Proteomes" id="UP000007879">
    <property type="component" value="Unassembled WGS sequence"/>
</dbReference>
<feature type="domain" description="THIF-type NAD/FAD binding fold" evidence="6">
    <location>
        <begin position="9"/>
        <end position="521"/>
    </location>
</feature>
<dbReference type="EnsemblMetazoa" id="Aqu2.1.19995_001">
    <property type="protein sequence ID" value="Aqu2.1.19995_001"/>
    <property type="gene ID" value="Aqu2.1.19995"/>
</dbReference>
<name>A0A1X7TX12_AMPQE</name>
<dbReference type="SUPFAM" id="SSF69572">
    <property type="entry name" value="Activating enzymes of the ubiquitin-like proteins"/>
    <property type="match status" value="1"/>
</dbReference>
<dbReference type="GO" id="GO:0019781">
    <property type="term" value="F:NEDD8 activating enzyme activity"/>
    <property type="evidence" value="ECO:0007669"/>
    <property type="project" value="UniProtKB-UniRule"/>
</dbReference>
<dbReference type="OMA" id="KLITHQY"/>
<reference evidence="8" key="1">
    <citation type="journal article" date="2010" name="Nature">
        <title>The Amphimedon queenslandica genome and the evolution of animal complexity.</title>
        <authorList>
            <person name="Srivastava M."/>
            <person name="Simakov O."/>
            <person name="Chapman J."/>
            <person name="Fahey B."/>
            <person name="Gauthier M.E."/>
            <person name="Mitros T."/>
            <person name="Richards G.S."/>
            <person name="Conaco C."/>
            <person name="Dacre M."/>
            <person name="Hellsten U."/>
            <person name="Larroux C."/>
            <person name="Putnam N.H."/>
            <person name="Stanke M."/>
            <person name="Adamska M."/>
            <person name="Darling A."/>
            <person name="Degnan S.M."/>
            <person name="Oakley T.H."/>
            <person name="Plachetzki D.C."/>
            <person name="Zhai Y."/>
            <person name="Adamski M."/>
            <person name="Calcino A."/>
            <person name="Cummins S.F."/>
            <person name="Goodstein D.M."/>
            <person name="Harris C."/>
            <person name="Jackson D.J."/>
            <person name="Leys S.P."/>
            <person name="Shu S."/>
            <person name="Woodcroft B.J."/>
            <person name="Vervoort M."/>
            <person name="Kosik K.S."/>
            <person name="Manning G."/>
            <person name="Degnan B.M."/>
            <person name="Rokhsar D.S."/>
        </authorList>
    </citation>
    <scope>NUCLEOTIDE SEQUENCE [LARGE SCALE GENOMIC DNA]</scope>
</reference>
<dbReference type="FunFam" id="3.40.50.720:FF:000475">
    <property type="entry name" value="NEDD8-activating enzyme E1 regulatory subunit"/>
    <property type="match status" value="1"/>
</dbReference>
<evidence type="ECO:0000259" key="6">
    <source>
        <dbReference type="Pfam" id="PF00899"/>
    </source>
</evidence>
<gene>
    <name evidence="7" type="primary">100639375</name>
</gene>
<evidence type="ECO:0000256" key="5">
    <source>
        <dbReference type="PIRNR" id="PIRNR039099"/>
    </source>
</evidence>
<organism evidence="7">
    <name type="scientific">Amphimedon queenslandica</name>
    <name type="common">Sponge</name>
    <dbReference type="NCBI Taxonomy" id="400682"/>
    <lineage>
        <taxon>Eukaryota</taxon>
        <taxon>Metazoa</taxon>
        <taxon>Porifera</taxon>
        <taxon>Demospongiae</taxon>
        <taxon>Heteroscleromorpha</taxon>
        <taxon>Haplosclerida</taxon>
        <taxon>Niphatidae</taxon>
        <taxon>Amphimedon</taxon>
    </lineage>
</organism>